<keyword evidence="2" id="KW-1185">Reference proteome</keyword>
<dbReference type="Proteomes" id="UP001060215">
    <property type="component" value="Chromosome 6"/>
</dbReference>
<reference evidence="1 2" key="1">
    <citation type="journal article" date="2022" name="Plant J.">
        <title>Chromosome-level genome of Camellia lanceoleosa provides a valuable resource for understanding genome evolution and self-incompatibility.</title>
        <authorList>
            <person name="Gong W."/>
            <person name="Xiao S."/>
            <person name="Wang L."/>
            <person name="Liao Z."/>
            <person name="Chang Y."/>
            <person name="Mo W."/>
            <person name="Hu G."/>
            <person name="Li W."/>
            <person name="Zhao G."/>
            <person name="Zhu H."/>
            <person name="Hu X."/>
            <person name="Ji K."/>
            <person name="Xiang X."/>
            <person name="Song Q."/>
            <person name="Yuan D."/>
            <person name="Jin S."/>
            <person name="Zhang L."/>
        </authorList>
    </citation>
    <scope>NUCLEOTIDE SEQUENCE [LARGE SCALE GENOMIC DNA]</scope>
    <source>
        <strain evidence="1">SQ_2022a</strain>
    </source>
</reference>
<name>A0ACC0I9W3_9ERIC</name>
<accession>A0ACC0I9W3</accession>
<protein>
    <submittedName>
        <fullName evidence="1">G-type lectin S-receptor-like serine/threonine-protein kinase</fullName>
    </submittedName>
</protein>
<evidence type="ECO:0000313" key="1">
    <source>
        <dbReference type="EMBL" id="KAI8022667.1"/>
    </source>
</evidence>
<dbReference type="EMBL" id="CM045763">
    <property type="protein sequence ID" value="KAI8022667.1"/>
    <property type="molecule type" value="Genomic_DNA"/>
</dbReference>
<proteinExistence type="predicted"/>
<organism evidence="1 2">
    <name type="scientific">Camellia lanceoleosa</name>
    <dbReference type="NCBI Taxonomy" id="1840588"/>
    <lineage>
        <taxon>Eukaryota</taxon>
        <taxon>Viridiplantae</taxon>
        <taxon>Streptophyta</taxon>
        <taxon>Embryophyta</taxon>
        <taxon>Tracheophyta</taxon>
        <taxon>Spermatophyta</taxon>
        <taxon>Magnoliopsida</taxon>
        <taxon>eudicotyledons</taxon>
        <taxon>Gunneridae</taxon>
        <taxon>Pentapetalae</taxon>
        <taxon>asterids</taxon>
        <taxon>Ericales</taxon>
        <taxon>Theaceae</taxon>
        <taxon>Camellia</taxon>
    </lineage>
</organism>
<evidence type="ECO:0000313" key="2">
    <source>
        <dbReference type="Proteomes" id="UP001060215"/>
    </source>
</evidence>
<sequence>MINDSKGISITVNSEEYSTMSSSVNTTSATLLDSGNFILRSGDCIVWQSFDYPSDVWLRGMKFGLFNLKREGKPQYRFLTSWSKPEVPNPGAFTLGVDPNNTKQLIAWKRGVVYWKSGIWSESDFSLSQGSYLPMNLSYFSNENESYFTWDNNFVPSWFWLDSFGVLHFSDVLVCVVVNCDPNPGDSISMGCVSPKKSNCKGGDVFVKTRKSLPLYWILDNSSLALSDCNEICMTNCSCEAYSSLTPSDGSGCAFYRGLEHLWDNGHVLYFRRNTLPPEGGSKKDGIVQGMQLLMDELNNCTTTIDELSNAGKLKLRGKKDRELPFVSFSTVEIATEYFSERNKIGQGGYGPVYKVKIFLSVLPKKMR</sequence>
<comment type="caution">
    <text evidence="1">The sequence shown here is derived from an EMBL/GenBank/DDBJ whole genome shotgun (WGS) entry which is preliminary data.</text>
</comment>
<gene>
    <name evidence="1" type="ORF">LOK49_LG03G01494</name>
</gene>